<accession>A0A517U524</accession>
<dbReference type="InterPro" id="IPR018247">
    <property type="entry name" value="EF_Hand_1_Ca_BS"/>
</dbReference>
<reference evidence="2 3" key="1">
    <citation type="submission" date="2019-02" db="EMBL/GenBank/DDBJ databases">
        <title>Deep-cultivation of Planctomycetes and their phenomic and genomic characterization uncovers novel biology.</title>
        <authorList>
            <person name="Wiegand S."/>
            <person name="Jogler M."/>
            <person name="Boedeker C."/>
            <person name="Pinto D."/>
            <person name="Vollmers J."/>
            <person name="Rivas-Marin E."/>
            <person name="Kohn T."/>
            <person name="Peeters S.H."/>
            <person name="Heuer A."/>
            <person name="Rast P."/>
            <person name="Oberbeckmann S."/>
            <person name="Bunk B."/>
            <person name="Jeske O."/>
            <person name="Meyerdierks A."/>
            <person name="Storesund J.E."/>
            <person name="Kallscheuer N."/>
            <person name="Luecker S."/>
            <person name="Lage O.M."/>
            <person name="Pohl T."/>
            <person name="Merkel B.J."/>
            <person name="Hornburger P."/>
            <person name="Mueller R.-W."/>
            <person name="Bruemmer F."/>
            <person name="Labrenz M."/>
            <person name="Spormann A.M."/>
            <person name="Op den Camp H."/>
            <person name="Overmann J."/>
            <person name="Amann R."/>
            <person name="Jetten M.S.M."/>
            <person name="Mascher T."/>
            <person name="Medema M.H."/>
            <person name="Devos D.P."/>
            <person name="Kaster A.-K."/>
            <person name="Ovreas L."/>
            <person name="Rohde M."/>
            <person name="Galperin M.Y."/>
            <person name="Jogler C."/>
        </authorList>
    </citation>
    <scope>NUCLEOTIDE SEQUENCE [LARGE SCALE GENOMIC DNA]</scope>
    <source>
        <strain evidence="2 3">I41</strain>
    </source>
</reference>
<evidence type="ECO:0008006" key="4">
    <source>
        <dbReference type="Google" id="ProtNLM"/>
    </source>
</evidence>
<gene>
    <name evidence="2" type="ORF">I41_49830</name>
</gene>
<keyword evidence="3" id="KW-1185">Reference proteome</keyword>
<evidence type="ECO:0000313" key="2">
    <source>
        <dbReference type="EMBL" id="QDT75741.1"/>
    </source>
</evidence>
<keyword evidence="1" id="KW-0732">Signal</keyword>
<evidence type="ECO:0000256" key="1">
    <source>
        <dbReference type="SAM" id="SignalP"/>
    </source>
</evidence>
<sequence precursor="true">MGCVRRTVFLAALLSTSFGRQSFAIAALIAHDDFAYVGVGSDLHGNGGGFGFADSWSGNTSYNIASGSLNSPRDPLPLVGNSVSGVAYGDNRGIDRTLSVPLGVEGTSAYVSFVMQPQGILNQGAYNGWFGLALRGSTDIVVGMGSFSGNKYGLEVGFEQALTSTIAVVGKPVFCVLRIDFTEGVDPVYLYMNPQPGAAEPSAATASLINLNVNFVNRVSLTGPGGSAFDAIRIGTTFADVAPATSDFDGDGDVDGDDLALWRTGFGTAGAATAGDGDADADGNVDGRDFLIWQRQFGFDLTPGTITAVPEPGRGGPLILGLAIAGSALRRRAGARAYMDGRSGALC</sequence>
<dbReference type="InterPro" id="IPR036439">
    <property type="entry name" value="Dockerin_dom_sf"/>
</dbReference>
<dbReference type="EMBL" id="CP036339">
    <property type="protein sequence ID" value="QDT75741.1"/>
    <property type="molecule type" value="Genomic_DNA"/>
</dbReference>
<organism evidence="2 3">
    <name type="scientific">Lacipirellula limnantheis</name>
    <dbReference type="NCBI Taxonomy" id="2528024"/>
    <lineage>
        <taxon>Bacteria</taxon>
        <taxon>Pseudomonadati</taxon>
        <taxon>Planctomycetota</taxon>
        <taxon>Planctomycetia</taxon>
        <taxon>Pirellulales</taxon>
        <taxon>Lacipirellulaceae</taxon>
        <taxon>Lacipirellula</taxon>
    </lineage>
</organism>
<dbReference type="KEGG" id="llh:I41_49830"/>
<dbReference type="GO" id="GO:0000272">
    <property type="term" value="P:polysaccharide catabolic process"/>
    <property type="evidence" value="ECO:0007669"/>
    <property type="project" value="InterPro"/>
</dbReference>
<name>A0A517U524_9BACT</name>
<dbReference type="PROSITE" id="PS00018">
    <property type="entry name" value="EF_HAND_1"/>
    <property type="match status" value="2"/>
</dbReference>
<dbReference type="Gene3D" id="1.10.1330.10">
    <property type="entry name" value="Dockerin domain"/>
    <property type="match status" value="1"/>
</dbReference>
<dbReference type="AlphaFoldDB" id="A0A517U524"/>
<protein>
    <recommendedName>
        <fullName evidence="4">PEP-CTERM protein-sorting domain-containing protein</fullName>
    </recommendedName>
</protein>
<dbReference type="Proteomes" id="UP000317909">
    <property type="component" value="Chromosome"/>
</dbReference>
<feature type="chain" id="PRO_5022187959" description="PEP-CTERM protein-sorting domain-containing protein" evidence="1">
    <location>
        <begin position="27"/>
        <end position="347"/>
    </location>
</feature>
<feature type="signal peptide" evidence="1">
    <location>
        <begin position="1"/>
        <end position="26"/>
    </location>
</feature>
<evidence type="ECO:0000313" key="3">
    <source>
        <dbReference type="Proteomes" id="UP000317909"/>
    </source>
</evidence>
<proteinExistence type="predicted"/>